<dbReference type="OrthoDB" id="2305498at2759"/>
<dbReference type="PANTHER" id="PTHR31215">
    <property type="entry name" value="OS05G0510400 PROTEIN-RELATED"/>
    <property type="match status" value="1"/>
</dbReference>
<reference evidence="1 2" key="1">
    <citation type="journal article" date="2015" name="Proc. Natl. Acad. Sci. U.S.A.">
        <title>The resurrection genome of Boea hygrometrica: A blueprint for survival of dehydration.</title>
        <authorList>
            <person name="Xiao L."/>
            <person name="Yang G."/>
            <person name="Zhang L."/>
            <person name="Yang X."/>
            <person name="Zhao S."/>
            <person name="Ji Z."/>
            <person name="Zhou Q."/>
            <person name="Hu M."/>
            <person name="Wang Y."/>
            <person name="Chen M."/>
            <person name="Xu Y."/>
            <person name="Jin H."/>
            <person name="Xiao X."/>
            <person name="Hu G."/>
            <person name="Bao F."/>
            <person name="Hu Y."/>
            <person name="Wan P."/>
            <person name="Li L."/>
            <person name="Deng X."/>
            <person name="Kuang T."/>
            <person name="Xiang C."/>
            <person name="Zhu J.K."/>
            <person name="Oliver M.J."/>
            <person name="He Y."/>
        </authorList>
    </citation>
    <scope>NUCLEOTIDE SEQUENCE [LARGE SCALE GENOMIC DNA]</scope>
    <source>
        <strain evidence="2">cv. XS01</strain>
    </source>
</reference>
<name>A0A2Z7DEH3_9LAMI</name>
<dbReference type="InterPro" id="IPR044809">
    <property type="entry name" value="AUF1-like"/>
</dbReference>
<organism evidence="1 2">
    <name type="scientific">Dorcoceras hygrometricum</name>
    <dbReference type="NCBI Taxonomy" id="472368"/>
    <lineage>
        <taxon>Eukaryota</taxon>
        <taxon>Viridiplantae</taxon>
        <taxon>Streptophyta</taxon>
        <taxon>Embryophyta</taxon>
        <taxon>Tracheophyta</taxon>
        <taxon>Spermatophyta</taxon>
        <taxon>Magnoliopsida</taxon>
        <taxon>eudicotyledons</taxon>
        <taxon>Gunneridae</taxon>
        <taxon>Pentapetalae</taxon>
        <taxon>asterids</taxon>
        <taxon>lamiids</taxon>
        <taxon>Lamiales</taxon>
        <taxon>Gesneriaceae</taxon>
        <taxon>Didymocarpoideae</taxon>
        <taxon>Trichosporeae</taxon>
        <taxon>Loxocarpinae</taxon>
        <taxon>Dorcoceras</taxon>
    </lineage>
</organism>
<gene>
    <name evidence="1" type="ORF">F511_07867</name>
</gene>
<keyword evidence="2" id="KW-1185">Reference proteome</keyword>
<sequence length="399" mass="45668">MEKSMEEKTMASEISIEESPFNRLPGELIVFIFDKISDAKSLYICSSVPKRFSALVLQTRVVFVKMPKGLDVCSCHHDPARAAASRVAVSLRNISDFLFELGAFQEPHWTHSSALSSVQQRKQVTSHRKQINMGDEHTVNGTGLVISSISVHIPNRQVPSLTGFGSDPSVWPRGKLNFLSRFTQVEYVTLKFSLVDVDTQQVSIEPILRWKCESVGYIVLYARQQLALDDQDDLRDICTVRYNLDLETLSRYRVDYIPLTDCYHMIRYIKNLLDVLPNLNRVSAVDFVRQGRVVIDEEGVAYLRNQMDFVRQGRGACSGGDDPGSRFRMWVVPEVKLSFSRFVLKDVSLVWFRCLEATDDMMTQDLFQDNEYTQVAMRIMEEAPTHEQVFRATGKFSFF</sequence>
<dbReference type="Proteomes" id="UP000250235">
    <property type="component" value="Unassembled WGS sequence"/>
</dbReference>
<evidence type="ECO:0008006" key="3">
    <source>
        <dbReference type="Google" id="ProtNLM"/>
    </source>
</evidence>
<proteinExistence type="predicted"/>
<evidence type="ECO:0000313" key="2">
    <source>
        <dbReference type="Proteomes" id="UP000250235"/>
    </source>
</evidence>
<accession>A0A2Z7DEH3</accession>
<evidence type="ECO:0000313" key="1">
    <source>
        <dbReference type="EMBL" id="KZV57226.1"/>
    </source>
</evidence>
<protein>
    <recommendedName>
        <fullName evidence="3">F-box domain-containing protein</fullName>
    </recommendedName>
</protein>
<dbReference type="AlphaFoldDB" id="A0A2Z7DEH3"/>
<dbReference type="EMBL" id="KQ987391">
    <property type="protein sequence ID" value="KZV57226.1"/>
    <property type="molecule type" value="Genomic_DNA"/>
</dbReference>